<organism evidence="1 2">
    <name type="scientific">Actinidia rufa</name>
    <dbReference type="NCBI Taxonomy" id="165716"/>
    <lineage>
        <taxon>Eukaryota</taxon>
        <taxon>Viridiplantae</taxon>
        <taxon>Streptophyta</taxon>
        <taxon>Embryophyta</taxon>
        <taxon>Tracheophyta</taxon>
        <taxon>Spermatophyta</taxon>
        <taxon>Magnoliopsida</taxon>
        <taxon>eudicotyledons</taxon>
        <taxon>Gunneridae</taxon>
        <taxon>Pentapetalae</taxon>
        <taxon>asterids</taxon>
        <taxon>Ericales</taxon>
        <taxon>Actinidiaceae</taxon>
        <taxon>Actinidia</taxon>
    </lineage>
</organism>
<gene>
    <name evidence="1" type="ORF">Acr_21g0007080</name>
</gene>
<dbReference type="Proteomes" id="UP000585474">
    <property type="component" value="Unassembled WGS sequence"/>
</dbReference>
<keyword evidence="2" id="KW-1185">Reference proteome</keyword>
<reference evidence="1 2" key="1">
    <citation type="submission" date="2019-07" db="EMBL/GenBank/DDBJ databases">
        <title>De Novo Assembly of kiwifruit Actinidia rufa.</title>
        <authorList>
            <person name="Sugita-Konishi S."/>
            <person name="Sato K."/>
            <person name="Mori E."/>
            <person name="Abe Y."/>
            <person name="Kisaki G."/>
            <person name="Hamano K."/>
            <person name="Suezawa K."/>
            <person name="Otani M."/>
            <person name="Fukuda T."/>
            <person name="Manabe T."/>
            <person name="Gomi K."/>
            <person name="Tabuchi M."/>
            <person name="Akimitsu K."/>
            <person name="Kataoka I."/>
        </authorList>
    </citation>
    <scope>NUCLEOTIDE SEQUENCE [LARGE SCALE GENOMIC DNA]</scope>
    <source>
        <strain evidence="2">cv. Fuchu</strain>
    </source>
</reference>
<proteinExistence type="predicted"/>
<comment type="caution">
    <text evidence="1">The sequence shown here is derived from an EMBL/GenBank/DDBJ whole genome shotgun (WGS) entry which is preliminary data.</text>
</comment>
<evidence type="ECO:0000313" key="2">
    <source>
        <dbReference type="Proteomes" id="UP000585474"/>
    </source>
</evidence>
<protein>
    <submittedName>
        <fullName evidence="1">Uncharacterized protein</fullName>
    </submittedName>
</protein>
<sequence length="257" mass="29614">MTSSANSAPRDFTFGELVEISANSELCPTRFYTWKELVELPASSELCRTRFYIGKELAELSASSELYPTRFYILRVSRDSASFEFCPTRFYIWRAVTLEQVRRGHCIGVWSRRDGQRRSQGTSGKEETCTVMFPLTTPCLDRDVGDMMTSYQLGLRSMAESVAYSLTQQLARLDRSSKPTNIINDLQLSCSHHRSIRRSGTNGVLLQYEQNLDLPRCSLQTLYIRFSPSLIWKGMLFSSLPMDIYVKYRSFRLYSDQ</sequence>
<name>A0A7J0GH20_9ERIC</name>
<evidence type="ECO:0000313" key="1">
    <source>
        <dbReference type="EMBL" id="GFZ10109.1"/>
    </source>
</evidence>
<dbReference type="EMBL" id="BJWL01000021">
    <property type="protein sequence ID" value="GFZ10109.1"/>
    <property type="molecule type" value="Genomic_DNA"/>
</dbReference>
<accession>A0A7J0GH20</accession>
<dbReference type="AlphaFoldDB" id="A0A7J0GH20"/>